<evidence type="ECO:0000313" key="2">
    <source>
        <dbReference type="Proteomes" id="UP000790347"/>
    </source>
</evidence>
<proteinExistence type="predicted"/>
<name>A0A922HXZ4_DERFA</name>
<sequence length="59" mass="6839">MNFGSSCSEQKFFAFSLFHWSDLSIGYHLFLSTKKNLISGIRFVSDDKCRSIYHVVNTK</sequence>
<comment type="caution">
    <text evidence="1">The sequence shown here is derived from an EMBL/GenBank/DDBJ whole genome shotgun (WGS) entry which is preliminary data.</text>
</comment>
<organism evidence="1 2">
    <name type="scientific">Dermatophagoides farinae</name>
    <name type="common">American house dust mite</name>
    <dbReference type="NCBI Taxonomy" id="6954"/>
    <lineage>
        <taxon>Eukaryota</taxon>
        <taxon>Metazoa</taxon>
        <taxon>Ecdysozoa</taxon>
        <taxon>Arthropoda</taxon>
        <taxon>Chelicerata</taxon>
        <taxon>Arachnida</taxon>
        <taxon>Acari</taxon>
        <taxon>Acariformes</taxon>
        <taxon>Sarcoptiformes</taxon>
        <taxon>Astigmata</taxon>
        <taxon>Psoroptidia</taxon>
        <taxon>Analgoidea</taxon>
        <taxon>Pyroglyphidae</taxon>
        <taxon>Dermatophagoidinae</taxon>
        <taxon>Dermatophagoides</taxon>
    </lineage>
</organism>
<dbReference type="AlphaFoldDB" id="A0A922HXZ4"/>
<reference evidence="1" key="2">
    <citation type="journal article" date="2022" name="Res Sq">
        <title>Comparative Genomics Reveals Insights into the Divergent Evolution of Astigmatic Mites and Household Pest Adaptations.</title>
        <authorList>
            <person name="Xiong Q."/>
            <person name="Wan A.T.-Y."/>
            <person name="Liu X.-Y."/>
            <person name="Fung C.S.-H."/>
            <person name="Xiao X."/>
            <person name="Malainual N."/>
            <person name="Hou J."/>
            <person name="Wang L."/>
            <person name="Wang M."/>
            <person name="Yang K."/>
            <person name="Cui Y."/>
            <person name="Leung E."/>
            <person name="Nong W."/>
            <person name="Shin S.-K."/>
            <person name="Au S."/>
            <person name="Jeong K.Y."/>
            <person name="Chew F.T."/>
            <person name="Hui J."/>
            <person name="Leung T.F."/>
            <person name="Tungtrongchitr A."/>
            <person name="Zhong N."/>
            <person name="Liu Z."/>
            <person name="Tsui S."/>
        </authorList>
    </citation>
    <scope>NUCLEOTIDE SEQUENCE</scope>
    <source>
        <strain evidence="1">Derf</strain>
        <tissue evidence="1">Whole organism</tissue>
    </source>
</reference>
<protein>
    <submittedName>
        <fullName evidence="1">Uncharacterized protein</fullName>
    </submittedName>
</protein>
<dbReference type="Proteomes" id="UP000790347">
    <property type="component" value="Unassembled WGS sequence"/>
</dbReference>
<accession>A0A922HXZ4</accession>
<gene>
    <name evidence="1" type="ORF">DERF_009967</name>
</gene>
<keyword evidence="2" id="KW-1185">Reference proteome</keyword>
<evidence type="ECO:0000313" key="1">
    <source>
        <dbReference type="EMBL" id="KAH9511513.1"/>
    </source>
</evidence>
<dbReference type="EMBL" id="ASGP02000004">
    <property type="protein sequence ID" value="KAH9511513.1"/>
    <property type="molecule type" value="Genomic_DNA"/>
</dbReference>
<reference evidence="1" key="1">
    <citation type="submission" date="2013-05" db="EMBL/GenBank/DDBJ databases">
        <authorList>
            <person name="Yim A.K.Y."/>
            <person name="Chan T.F."/>
            <person name="Ji K.M."/>
            <person name="Liu X.Y."/>
            <person name="Zhou J.W."/>
            <person name="Li R.Q."/>
            <person name="Yang K.Y."/>
            <person name="Li J."/>
            <person name="Li M."/>
            <person name="Law P.T.W."/>
            <person name="Wu Y.L."/>
            <person name="Cai Z.L."/>
            <person name="Qin H."/>
            <person name="Bao Y."/>
            <person name="Leung R.K.K."/>
            <person name="Ng P.K.S."/>
            <person name="Zou J."/>
            <person name="Zhong X.J."/>
            <person name="Ran P.X."/>
            <person name="Zhong N.S."/>
            <person name="Liu Z.G."/>
            <person name="Tsui S.K.W."/>
        </authorList>
    </citation>
    <scope>NUCLEOTIDE SEQUENCE</scope>
    <source>
        <strain evidence="1">Derf</strain>
        <tissue evidence="1">Whole organism</tissue>
    </source>
</reference>